<dbReference type="GO" id="GO:0042277">
    <property type="term" value="F:peptide binding"/>
    <property type="evidence" value="ECO:0007669"/>
    <property type="project" value="TreeGrafter"/>
</dbReference>
<dbReference type="PANTHER" id="PTHR11533">
    <property type="entry name" value="PROTEASE M1 ZINC METALLOPROTEASE"/>
    <property type="match status" value="1"/>
</dbReference>
<dbReference type="Gene3D" id="1.10.390.10">
    <property type="entry name" value="Neutral Protease Domain 2"/>
    <property type="match status" value="1"/>
</dbReference>
<gene>
    <name evidence="6" type="ORF">PARMNEM_LOCUS18000</name>
</gene>
<reference evidence="6 7" key="1">
    <citation type="submission" date="2023-11" db="EMBL/GenBank/DDBJ databases">
        <authorList>
            <person name="Hedman E."/>
            <person name="Englund M."/>
            <person name="Stromberg M."/>
            <person name="Nyberg Akerstrom W."/>
            <person name="Nylinder S."/>
            <person name="Jareborg N."/>
            <person name="Kallberg Y."/>
            <person name="Kronander E."/>
        </authorList>
    </citation>
    <scope>NUCLEOTIDE SEQUENCE [LARGE SCALE GENOMIC DNA]</scope>
</reference>
<dbReference type="GO" id="GO:0070006">
    <property type="term" value="F:metalloaminopeptidase activity"/>
    <property type="evidence" value="ECO:0007669"/>
    <property type="project" value="TreeGrafter"/>
</dbReference>
<feature type="domain" description="ERAP1-like C-terminal" evidence="4">
    <location>
        <begin position="585"/>
        <end position="761"/>
    </location>
</feature>
<evidence type="ECO:0000256" key="2">
    <source>
        <dbReference type="SAM" id="SignalP"/>
    </source>
</evidence>
<evidence type="ECO:0000259" key="5">
    <source>
        <dbReference type="Pfam" id="PF17900"/>
    </source>
</evidence>
<evidence type="ECO:0000313" key="7">
    <source>
        <dbReference type="Proteomes" id="UP001314205"/>
    </source>
</evidence>
<dbReference type="Proteomes" id="UP001314205">
    <property type="component" value="Unassembled WGS sequence"/>
</dbReference>
<dbReference type="InterPro" id="IPR024571">
    <property type="entry name" value="ERAP1-like_C_dom"/>
</dbReference>
<evidence type="ECO:0000259" key="4">
    <source>
        <dbReference type="Pfam" id="PF11838"/>
    </source>
</evidence>
<evidence type="ECO:0000259" key="3">
    <source>
        <dbReference type="Pfam" id="PF01433"/>
    </source>
</evidence>
<dbReference type="GO" id="GO:0005615">
    <property type="term" value="C:extracellular space"/>
    <property type="evidence" value="ECO:0007669"/>
    <property type="project" value="TreeGrafter"/>
</dbReference>
<comment type="caution">
    <text evidence="6">The sequence shown here is derived from an EMBL/GenBank/DDBJ whole genome shotgun (WGS) entry which is preliminary data.</text>
</comment>
<comment type="similarity">
    <text evidence="1">Belongs to the peptidase M1 family.</text>
</comment>
<sequence length="858" mass="100476">MFFHVLYLLIFLKTTDASFVEEECLNYTVYPVQYELTLIPYVYKSGDSYYDCNMVITIIANAPDVKVIELDARDLDIRRDSVKVLDGDFDLVNKYRPYEYDRSRGKLYIYLTDSLKQYNVHKTQYLLKITFNKHVKKDDEGVFIVDYEEDGIKKYLYTTRLSPNKAKYFFPCFDNPRFEALFKFKVYVPPPRVDIQNTNTSLVIAQEQRRYVANNGYTVIEYIPSPQVALYQVGFHHSNFDSRHVMAKNTNDTLIVWAPKPLMQNYNFILQFGEAIINLIHEYASINRPLVYGPINLVAVPLLLNGYEIGSWNLLTNGDNRLGYVPQITSIEQMEKMKFELTQQLCRIWLGNPGEPERTRWKEEWFKEGVATYLAYYFLAQYNNGEVANHIWPIGKYGLDMKHKSMSIDWHHSTPALSTFNRTLAIEIPSRYKNLVTMKTASILWMVENWLGAEKFQKALVRYINSRRGKYISLEDFMISLDHDTVECLHQFFNGSTASRVLNSWFHQSGYPVIDVQVLRDRNPNVILLKQRQFSFINRNRMDSNYLIPISYIVQNNQNCFNCYQPRFTIGMQTYSFGENLNGGWIILNRNASGYYRVNYDNYTWRLIANTLKEDRLAIDELNRAQIVNDIFALFTAGDIDSDLAMTVLSYLNEELSEVVWDAAITGFELLKIDGANCRMTKNLYQEWQDFMRSKVAAIFKRLIDNREQRPNIRLFRSNIVEFACYIRHQPCLSLMRQFNAQPLERERMNPDFRETFYYVLQHELNVNFGNEGLNRCELEEKINVEHKIREENRFLYKIPIGTPRSLELIKSTTAKYSISTESLSTTAETLTAQPGGTASKIPPILTIFLMMMAIMLR</sequence>
<dbReference type="GO" id="GO:0006508">
    <property type="term" value="P:proteolysis"/>
    <property type="evidence" value="ECO:0007669"/>
    <property type="project" value="TreeGrafter"/>
</dbReference>
<feature type="domain" description="Aminopeptidase N-like N-terminal" evidence="5">
    <location>
        <begin position="31"/>
        <end position="201"/>
    </location>
</feature>
<keyword evidence="7" id="KW-1185">Reference proteome</keyword>
<feature type="signal peptide" evidence="2">
    <location>
        <begin position="1"/>
        <end position="17"/>
    </location>
</feature>
<dbReference type="InterPro" id="IPR042097">
    <property type="entry name" value="Aminopeptidase_N-like_N_sf"/>
</dbReference>
<evidence type="ECO:0008006" key="8">
    <source>
        <dbReference type="Google" id="ProtNLM"/>
    </source>
</evidence>
<dbReference type="InterPro" id="IPR014782">
    <property type="entry name" value="Peptidase_M1_dom"/>
</dbReference>
<evidence type="ECO:0000313" key="6">
    <source>
        <dbReference type="EMBL" id="CAK1599086.1"/>
    </source>
</evidence>
<proteinExistence type="inferred from homology"/>
<evidence type="ECO:0000256" key="1">
    <source>
        <dbReference type="ARBA" id="ARBA00010136"/>
    </source>
</evidence>
<dbReference type="Pfam" id="PF01433">
    <property type="entry name" value="Peptidase_M1"/>
    <property type="match status" value="1"/>
</dbReference>
<dbReference type="GO" id="GO:0008270">
    <property type="term" value="F:zinc ion binding"/>
    <property type="evidence" value="ECO:0007669"/>
    <property type="project" value="InterPro"/>
</dbReference>
<dbReference type="Gene3D" id="2.60.40.1910">
    <property type="match status" value="1"/>
</dbReference>
<dbReference type="GO" id="GO:0005737">
    <property type="term" value="C:cytoplasm"/>
    <property type="evidence" value="ECO:0007669"/>
    <property type="project" value="TreeGrafter"/>
</dbReference>
<accession>A0AAV1LZR0</accession>
<dbReference type="EMBL" id="CAVLGL010000104">
    <property type="protein sequence ID" value="CAK1599086.1"/>
    <property type="molecule type" value="Genomic_DNA"/>
</dbReference>
<feature type="domain" description="Peptidase M1 membrane alanine aminopeptidase" evidence="3">
    <location>
        <begin position="291"/>
        <end position="493"/>
    </location>
</feature>
<dbReference type="AlphaFoldDB" id="A0AAV1LZR0"/>
<dbReference type="InterPro" id="IPR027268">
    <property type="entry name" value="Peptidase_M4/M1_CTD_sf"/>
</dbReference>
<dbReference type="GO" id="GO:0043171">
    <property type="term" value="P:peptide catabolic process"/>
    <property type="evidence" value="ECO:0007669"/>
    <property type="project" value="TreeGrafter"/>
</dbReference>
<dbReference type="Gene3D" id="1.25.50.20">
    <property type="match status" value="1"/>
</dbReference>
<dbReference type="GO" id="GO:0016020">
    <property type="term" value="C:membrane"/>
    <property type="evidence" value="ECO:0007669"/>
    <property type="project" value="TreeGrafter"/>
</dbReference>
<dbReference type="PANTHER" id="PTHR11533:SF21">
    <property type="entry name" value="AMINOPEPTIDASE"/>
    <property type="match status" value="1"/>
</dbReference>
<dbReference type="SUPFAM" id="SSF55486">
    <property type="entry name" value="Metalloproteases ('zincins'), catalytic domain"/>
    <property type="match status" value="1"/>
</dbReference>
<dbReference type="Pfam" id="PF11838">
    <property type="entry name" value="ERAP1_C"/>
    <property type="match status" value="1"/>
</dbReference>
<dbReference type="InterPro" id="IPR050344">
    <property type="entry name" value="Peptidase_M1_aminopeptidases"/>
</dbReference>
<keyword evidence="2" id="KW-0732">Signal</keyword>
<dbReference type="SUPFAM" id="SSF63737">
    <property type="entry name" value="Leukotriene A4 hydrolase N-terminal domain"/>
    <property type="match status" value="1"/>
</dbReference>
<dbReference type="InterPro" id="IPR045357">
    <property type="entry name" value="Aminopeptidase_N-like_N"/>
</dbReference>
<dbReference type="Pfam" id="PF17900">
    <property type="entry name" value="Peptidase_M1_N"/>
    <property type="match status" value="1"/>
</dbReference>
<feature type="chain" id="PRO_5043998965" description="Aminopeptidase" evidence="2">
    <location>
        <begin position="18"/>
        <end position="858"/>
    </location>
</feature>
<dbReference type="Gene3D" id="2.60.40.1730">
    <property type="entry name" value="tricorn interacting facor f3 domain"/>
    <property type="match status" value="1"/>
</dbReference>
<name>A0AAV1LZR0_9NEOP</name>
<protein>
    <recommendedName>
        <fullName evidence="8">Aminopeptidase</fullName>
    </recommendedName>
</protein>
<organism evidence="6 7">
    <name type="scientific">Parnassius mnemosyne</name>
    <name type="common">clouded apollo</name>
    <dbReference type="NCBI Taxonomy" id="213953"/>
    <lineage>
        <taxon>Eukaryota</taxon>
        <taxon>Metazoa</taxon>
        <taxon>Ecdysozoa</taxon>
        <taxon>Arthropoda</taxon>
        <taxon>Hexapoda</taxon>
        <taxon>Insecta</taxon>
        <taxon>Pterygota</taxon>
        <taxon>Neoptera</taxon>
        <taxon>Endopterygota</taxon>
        <taxon>Lepidoptera</taxon>
        <taxon>Glossata</taxon>
        <taxon>Ditrysia</taxon>
        <taxon>Papilionoidea</taxon>
        <taxon>Papilionidae</taxon>
        <taxon>Parnassiinae</taxon>
        <taxon>Parnassini</taxon>
        <taxon>Parnassius</taxon>
        <taxon>Driopa</taxon>
    </lineage>
</organism>